<feature type="chain" id="PRO_5020291277" description="Lipoprotein" evidence="1">
    <location>
        <begin position="27"/>
        <end position="119"/>
    </location>
</feature>
<sequence length="119" mass="11911">MNRRLFALVTVPFLFLLVGCSQIQDAATDAAGDAASQAATAAADRVQQEICTAVGDGQISEQDQAVLAGLLVAAEAAGVPSEFTTPLEDIAQAGDQLPADAITALNTACGVTPTPTPAG</sequence>
<evidence type="ECO:0000313" key="3">
    <source>
        <dbReference type="Proteomes" id="UP000297447"/>
    </source>
</evidence>
<proteinExistence type="predicted"/>
<organism evidence="2 3">
    <name type="scientific">Cryobacterium frigoriphilum</name>
    <dbReference type="NCBI Taxonomy" id="1259150"/>
    <lineage>
        <taxon>Bacteria</taxon>
        <taxon>Bacillati</taxon>
        <taxon>Actinomycetota</taxon>
        <taxon>Actinomycetes</taxon>
        <taxon>Micrococcales</taxon>
        <taxon>Microbacteriaceae</taxon>
        <taxon>Cryobacterium</taxon>
    </lineage>
</organism>
<evidence type="ECO:0000313" key="2">
    <source>
        <dbReference type="EMBL" id="TFD55138.1"/>
    </source>
</evidence>
<accession>A0A4R9AA85</accession>
<evidence type="ECO:0000256" key="1">
    <source>
        <dbReference type="SAM" id="SignalP"/>
    </source>
</evidence>
<comment type="caution">
    <text evidence="2">The sequence shown here is derived from an EMBL/GenBank/DDBJ whole genome shotgun (WGS) entry which is preliminary data.</text>
</comment>
<evidence type="ECO:0008006" key="4">
    <source>
        <dbReference type="Google" id="ProtNLM"/>
    </source>
</evidence>
<gene>
    <name evidence="2" type="ORF">E3T55_01560</name>
</gene>
<dbReference type="Proteomes" id="UP000297447">
    <property type="component" value="Unassembled WGS sequence"/>
</dbReference>
<dbReference type="RefSeq" id="WP_134517823.1">
    <property type="nucleotide sequence ID" value="NZ_SOHE01000013.1"/>
</dbReference>
<protein>
    <recommendedName>
        <fullName evidence="4">Lipoprotein</fullName>
    </recommendedName>
</protein>
<keyword evidence="3" id="KW-1185">Reference proteome</keyword>
<name>A0A4R9AA85_9MICO</name>
<dbReference type="EMBL" id="SOHE01000013">
    <property type="protein sequence ID" value="TFD55138.1"/>
    <property type="molecule type" value="Genomic_DNA"/>
</dbReference>
<dbReference type="PROSITE" id="PS51257">
    <property type="entry name" value="PROKAR_LIPOPROTEIN"/>
    <property type="match status" value="1"/>
</dbReference>
<reference evidence="2 3" key="1">
    <citation type="submission" date="2019-03" db="EMBL/GenBank/DDBJ databases">
        <title>Genomics of glacier-inhabiting Cryobacterium strains.</title>
        <authorList>
            <person name="Liu Q."/>
            <person name="Xin Y.-H."/>
        </authorList>
    </citation>
    <scope>NUCLEOTIDE SEQUENCE [LARGE SCALE GENOMIC DNA]</scope>
    <source>
        <strain evidence="2 3">Hh14</strain>
    </source>
</reference>
<keyword evidence="1" id="KW-0732">Signal</keyword>
<feature type="signal peptide" evidence="1">
    <location>
        <begin position="1"/>
        <end position="26"/>
    </location>
</feature>
<dbReference type="AlphaFoldDB" id="A0A4R9AA85"/>
<dbReference type="OrthoDB" id="4955062at2"/>